<protein>
    <submittedName>
        <fullName evidence="2">DUF47 family protein</fullName>
    </submittedName>
</protein>
<dbReference type="EMBL" id="CP089291">
    <property type="protein sequence ID" value="UOF90678.1"/>
    <property type="molecule type" value="Genomic_DNA"/>
</dbReference>
<accession>A0ABY4CNA8</accession>
<dbReference type="InterPro" id="IPR018445">
    <property type="entry name" value="Put_Phosphate_transp_reg"/>
</dbReference>
<evidence type="ECO:0000256" key="1">
    <source>
        <dbReference type="ARBA" id="ARBA00008591"/>
    </source>
</evidence>
<keyword evidence="3" id="KW-1185">Reference proteome</keyword>
<evidence type="ECO:0000313" key="2">
    <source>
        <dbReference type="EMBL" id="UOF90678.1"/>
    </source>
</evidence>
<dbReference type="Pfam" id="PF01865">
    <property type="entry name" value="PhoU_div"/>
    <property type="match status" value="1"/>
</dbReference>
<dbReference type="PANTHER" id="PTHR37298:SF1">
    <property type="entry name" value="UPF0111 PROTEIN YKAA"/>
    <property type="match status" value="1"/>
</dbReference>
<dbReference type="PANTHER" id="PTHR37298">
    <property type="entry name" value="UPF0111 PROTEIN YKAA"/>
    <property type="match status" value="1"/>
</dbReference>
<comment type="similarity">
    <text evidence="1">Belongs to the UPF0111 family.</text>
</comment>
<dbReference type="InterPro" id="IPR052912">
    <property type="entry name" value="UPF0111_domain"/>
</dbReference>
<name>A0ABY4CNA8_9BACL</name>
<reference evidence="2" key="1">
    <citation type="submission" date="2021-12" db="EMBL/GenBank/DDBJ databases">
        <title>Alicyclobacillaceae gen. nov., sp. nov., isolated from chalcocite enrichment system.</title>
        <authorList>
            <person name="Jiang Z."/>
        </authorList>
    </citation>
    <scope>NUCLEOTIDE SEQUENCE</scope>
    <source>
        <strain evidence="2">MYW30-H2</strain>
    </source>
</reference>
<sequence length="210" mass="24214">MKWKDLFAPTERRFFTYLLEQADATIHGMELLLAFMTNRSGNHTREEIIQQMCNAEKHGDELRRNIITDLKGTFVTPIDREDIFALSRTIDNILDYADSTIKELELYKVEPTNKMMEMVKALNDSVTSLRAAIFHLVNDPEKASACTVHAKKMENAVEDLYRHALAELFELDDYKYVMKIREIYRHLSNAADRVDEAADIIGTILIKGNV</sequence>
<organism evidence="2 3">
    <name type="scientific">Fodinisporobacter ferrooxydans</name>
    <dbReference type="NCBI Taxonomy" id="2901836"/>
    <lineage>
        <taxon>Bacteria</taxon>
        <taxon>Bacillati</taxon>
        <taxon>Bacillota</taxon>
        <taxon>Bacilli</taxon>
        <taxon>Bacillales</taxon>
        <taxon>Alicyclobacillaceae</taxon>
        <taxon>Fodinisporobacter</taxon>
    </lineage>
</organism>
<proteinExistence type="inferred from homology"/>
<dbReference type="Gene3D" id="1.20.58.220">
    <property type="entry name" value="Phosphate transport system protein phou homolog 2, domain 2"/>
    <property type="match status" value="1"/>
</dbReference>
<dbReference type="InterPro" id="IPR038078">
    <property type="entry name" value="PhoU-like_sf"/>
</dbReference>
<dbReference type="Proteomes" id="UP000830167">
    <property type="component" value="Chromosome"/>
</dbReference>
<gene>
    <name evidence="2" type="ORF">LSG31_22970</name>
</gene>
<evidence type="ECO:0000313" key="3">
    <source>
        <dbReference type="Proteomes" id="UP000830167"/>
    </source>
</evidence>
<dbReference type="RefSeq" id="WP_347437377.1">
    <property type="nucleotide sequence ID" value="NZ_CP089291.1"/>
</dbReference>